<gene>
    <name evidence="1" type="ORF">SAMN05421747_11865</name>
</gene>
<dbReference type="AlphaFoldDB" id="A0A1I1LAV3"/>
<name>A0A1I1LAV3_9SPHI</name>
<keyword evidence="2" id="KW-1185">Reference proteome</keyword>
<protein>
    <submittedName>
        <fullName evidence="1">Uncharacterized protein</fullName>
    </submittedName>
</protein>
<evidence type="ECO:0000313" key="2">
    <source>
        <dbReference type="Proteomes" id="UP000199577"/>
    </source>
</evidence>
<sequence>MKLQELNEQELRETNGGLLNLNITTGDKTVDVDGQLNLGAVDNLLGGLLGGLNLGGLNGLVGRLLGTVSGLLGGLLGRL</sequence>
<dbReference type="STRING" id="623281.SAMN05421747_11865"/>
<accession>A0A1I1LAV3</accession>
<evidence type="ECO:0000313" key="1">
    <source>
        <dbReference type="EMBL" id="SFC67513.1"/>
    </source>
</evidence>
<dbReference type="EMBL" id="FOLL01000018">
    <property type="protein sequence ID" value="SFC67513.1"/>
    <property type="molecule type" value="Genomic_DNA"/>
</dbReference>
<dbReference type="RefSeq" id="WP_090974690.1">
    <property type="nucleotide sequence ID" value="NZ_FOLL01000018.1"/>
</dbReference>
<dbReference type="Proteomes" id="UP000199577">
    <property type="component" value="Unassembled WGS sequence"/>
</dbReference>
<reference evidence="1 2" key="1">
    <citation type="submission" date="2016-10" db="EMBL/GenBank/DDBJ databases">
        <authorList>
            <person name="de Groot N.N."/>
        </authorList>
    </citation>
    <scope>NUCLEOTIDE SEQUENCE [LARGE SCALE GENOMIC DNA]</scope>
    <source>
        <strain evidence="1 2">DSM 22900</strain>
    </source>
</reference>
<proteinExistence type="predicted"/>
<organism evidence="1 2">
    <name type="scientific">Parapedobacter composti</name>
    <dbReference type="NCBI Taxonomy" id="623281"/>
    <lineage>
        <taxon>Bacteria</taxon>
        <taxon>Pseudomonadati</taxon>
        <taxon>Bacteroidota</taxon>
        <taxon>Sphingobacteriia</taxon>
        <taxon>Sphingobacteriales</taxon>
        <taxon>Sphingobacteriaceae</taxon>
        <taxon>Parapedobacter</taxon>
    </lineage>
</organism>